<feature type="region of interest" description="Disordered" evidence="1">
    <location>
        <begin position="376"/>
        <end position="409"/>
    </location>
</feature>
<feature type="region of interest" description="Disordered" evidence="1">
    <location>
        <begin position="657"/>
        <end position="691"/>
    </location>
</feature>
<keyword evidence="2" id="KW-0472">Membrane</keyword>
<feature type="signal peptide" evidence="3">
    <location>
        <begin position="1"/>
        <end position="27"/>
    </location>
</feature>
<evidence type="ECO:0000256" key="2">
    <source>
        <dbReference type="SAM" id="Phobius"/>
    </source>
</evidence>
<dbReference type="SUPFAM" id="SSF48726">
    <property type="entry name" value="Immunoglobulin"/>
    <property type="match status" value="2"/>
</dbReference>
<reference evidence="5" key="1">
    <citation type="submission" date="2021-10" db="EMBL/GenBank/DDBJ databases">
        <title>Tropical sea cucumber genome reveals ecological adaptation and Cuvierian tubules defense mechanism.</title>
        <authorList>
            <person name="Chen T."/>
        </authorList>
    </citation>
    <scope>NUCLEOTIDE SEQUENCE</scope>
    <source>
        <strain evidence="5">Nanhai2018</strain>
        <tissue evidence="5">Muscle</tissue>
    </source>
</reference>
<protein>
    <recommendedName>
        <fullName evidence="4">Ig-like domain-containing protein</fullName>
    </recommendedName>
</protein>
<keyword evidence="2" id="KW-0812">Transmembrane</keyword>
<dbReference type="SMART" id="SM00409">
    <property type="entry name" value="IG"/>
    <property type="match status" value="2"/>
</dbReference>
<dbReference type="InterPro" id="IPR003599">
    <property type="entry name" value="Ig_sub"/>
</dbReference>
<dbReference type="InterPro" id="IPR013783">
    <property type="entry name" value="Ig-like_fold"/>
</dbReference>
<dbReference type="PROSITE" id="PS50835">
    <property type="entry name" value="IG_LIKE"/>
    <property type="match status" value="2"/>
</dbReference>
<dbReference type="Proteomes" id="UP001152320">
    <property type="component" value="Chromosome 13"/>
</dbReference>
<dbReference type="EMBL" id="JAIZAY010000013">
    <property type="protein sequence ID" value="KAJ8030198.1"/>
    <property type="molecule type" value="Genomic_DNA"/>
</dbReference>
<proteinExistence type="predicted"/>
<evidence type="ECO:0000259" key="4">
    <source>
        <dbReference type="PROSITE" id="PS50835"/>
    </source>
</evidence>
<keyword evidence="6" id="KW-1185">Reference proteome</keyword>
<feature type="transmembrane region" description="Helical" evidence="2">
    <location>
        <begin position="275"/>
        <end position="300"/>
    </location>
</feature>
<keyword evidence="2" id="KW-1133">Transmembrane helix</keyword>
<feature type="domain" description="Ig-like" evidence="4">
    <location>
        <begin position="30"/>
        <end position="127"/>
    </location>
</feature>
<feature type="chain" id="PRO_5040508847" description="Ig-like domain-containing protein" evidence="3">
    <location>
        <begin position="28"/>
        <end position="691"/>
    </location>
</feature>
<feature type="domain" description="Ig-like" evidence="4">
    <location>
        <begin position="133"/>
        <end position="250"/>
    </location>
</feature>
<accession>A0A9Q1BNT1</accession>
<gene>
    <name evidence="5" type="ORF">HOLleu_26533</name>
</gene>
<evidence type="ECO:0000256" key="1">
    <source>
        <dbReference type="SAM" id="MobiDB-lite"/>
    </source>
</evidence>
<dbReference type="InterPro" id="IPR007110">
    <property type="entry name" value="Ig-like_dom"/>
</dbReference>
<dbReference type="InterPro" id="IPR036179">
    <property type="entry name" value="Ig-like_dom_sf"/>
</dbReference>
<organism evidence="5 6">
    <name type="scientific">Holothuria leucospilota</name>
    <name type="common">Black long sea cucumber</name>
    <name type="synonym">Mertensiothuria leucospilota</name>
    <dbReference type="NCBI Taxonomy" id="206669"/>
    <lineage>
        <taxon>Eukaryota</taxon>
        <taxon>Metazoa</taxon>
        <taxon>Echinodermata</taxon>
        <taxon>Eleutherozoa</taxon>
        <taxon>Echinozoa</taxon>
        <taxon>Holothuroidea</taxon>
        <taxon>Aspidochirotacea</taxon>
        <taxon>Aspidochirotida</taxon>
        <taxon>Holothuriidae</taxon>
        <taxon>Holothuria</taxon>
    </lineage>
</organism>
<evidence type="ECO:0000313" key="6">
    <source>
        <dbReference type="Proteomes" id="UP001152320"/>
    </source>
</evidence>
<dbReference type="AlphaFoldDB" id="A0A9Q1BNT1"/>
<evidence type="ECO:0000313" key="5">
    <source>
        <dbReference type="EMBL" id="KAJ8030198.1"/>
    </source>
</evidence>
<feature type="compositionally biased region" description="Basic and acidic residues" evidence="1">
    <location>
        <begin position="657"/>
        <end position="675"/>
    </location>
</feature>
<keyword evidence="3" id="KW-0732">Signal</keyword>
<evidence type="ECO:0000256" key="3">
    <source>
        <dbReference type="SAM" id="SignalP"/>
    </source>
</evidence>
<name>A0A9Q1BNT1_HOLLE</name>
<sequence>MIQAFTMSLMFLILIFIGLHCFHFVSGQAPMVSFLITVPSESLNKVIFEGDVAVMKCTVLELPRNAVNVGISVRHNGRTVPSTMESEQSASVTFLSVSNLDKGQYECIVSYTIQPGVIMTLPTKTLSLMVYSPSSSPVCVHDKSLTTVHVGDEVQLSCYFKFNSDATPIYQWQRLGDESSVLTSTVNNLAGNTGVLQTVIGPLQMENSILFLCFNTMDVGNSRCTVQITVQSMIPTTEPTEGTASPKEVNDTSTIASMKTVTSLAGTGSSQTSNVLLYVGILIVLLLICVVVAVIVMYMFRSKREVENSKPHRDNTDHVYDNPVMQNLSSVESYNQPVTHWTLQNGGSPEPVEFVDNRNNVSFKKDDIIVAFTPNSNERISPEGTKDASGTHGEQIANEGAPCNTNTSPESGAEIYNIIDEMYVDMSDSLRRGMLASDFGKDLSKDLIGSGKNEDDTTKYETFPCKPKEEPSGERRNTYMIYEGNNETSKNNQGKEVCADKVEYTDMGNFQRESCDETSGSQKVEDDDIAVTSIPKTAEDFGHLYTVVNKTRRKLADNHIEAPRVDPVALSGNDVSTDDIQITGNRVSTAADEDFSYLYSAVNKNTGKGVNSKNEIGASVSEVGFAHPRFIEISPSNSEDGLEDDFSHLYTAIDKTKHTKPELSDASNKDTKGQDFSELYSQVEKKPHKSK</sequence>
<dbReference type="Gene3D" id="2.60.40.10">
    <property type="entry name" value="Immunoglobulins"/>
    <property type="match status" value="2"/>
</dbReference>
<comment type="caution">
    <text evidence="5">The sequence shown here is derived from an EMBL/GenBank/DDBJ whole genome shotgun (WGS) entry which is preliminary data.</text>
</comment>